<evidence type="ECO:0000259" key="8">
    <source>
        <dbReference type="PROSITE" id="PS50089"/>
    </source>
</evidence>
<evidence type="ECO:0000256" key="7">
    <source>
        <dbReference type="SAM" id="MobiDB-lite"/>
    </source>
</evidence>
<dbReference type="InterPro" id="IPR036867">
    <property type="entry name" value="R3H_dom_sf"/>
</dbReference>
<dbReference type="Pfam" id="PF11790">
    <property type="entry name" value="Glyco_hydro_cc"/>
    <property type="match status" value="1"/>
</dbReference>
<dbReference type="GO" id="GO:0008270">
    <property type="term" value="F:zinc ion binding"/>
    <property type="evidence" value="ECO:0007669"/>
    <property type="project" value="UniProtKB-KW"/>
</dbReference>
<evidence type="ECO:0000313" key="12">
    <source>
        <dbReference type="Proteomes" id="UP000186817"/>
    </source>
</evidence>
<keyword evidence="2" id="KW-0677">Repeat</keyword>
<keyword evidence="12" id="KW-1185">Reference proteome</keyword>
<dbReference type="SUPFAM" id="SSF56349">
    <property type="entry name" value="DNA breaking-rejoining enzymes"/>
    <property type="match status" value="1"/>
</dbReference>
<dbReference type="Gene3D" id="3.30.1370.50">
    <property type="entry name" value="R3H-like domain"/>
    <property type="match status" value="1"/>
</dbReference>
<feature type="compositionally biased region" description="Low complexity" evidence="7">
    <location>
        <begin position="1165"/>
        <end position="1177"/>
    </location>
</feature>
<dbReference type="InterPro" id="IPR053183">
    <property type="entry name" value="ASL1"/>
</dbReference>
<dbReference type="SMART" id="SM00356">
    <property type="entry name" value="ZnF_C3H1"/>
    <property type="match status" value="2"/>
</dbReference>
<evidence type="ECO:0000256" key="5">
    <source>
        <dbReference type="ARBA" id="ARBA00023125"/>
    </source>
</evidence>
<dbReference type="Gene3D" id="4.10.1000.10">
    <property type="entry name" value="Zinc finger, CCCH-type"/>
    <property type="match status" value="2"/>
</dbReference>
<dbReference type="InterPro" id="IPR001374">
    <property type="entry name" value="R3H_dom"/>
</dbReference>
<name>A0A1Q9E4T9_SYMMI</name>
<keyword evidence="4 6" id="KW-0862">Zinc</keyword>
<dbReference type="PANTHER" id="PTHR34154:SF3">
    <property type="entry name" value="ALKALI-SENSITIVE LINKAGE PROTEIN 1"/>
    <property type="match status" value="1"/>
</dbReference>
<evidence type="ECO:0000256" key="3">
    <source>
        <dbReference type="ARBA" id="ARBA00022771"/>
    </source>
</evidence>
<organism evidence="11 12">
    <name type="scientific">Symbiodinium microadriaticum</name>
    <name type="common">Dinoflagellate</name>
    <name type="synonym">Zooxanthella microadriatica</name>
    <dbReference type="NCBI Taxonomy" id="2951"/>
    <lineage>
        <taxon>Eukaryota</taxon>
        <taxon>Sar</taxon>
        <taxon>Alveolata</taxon>
        <taxon>Dinophyceae</taxon>
        <taxon>Suessiales</taxon>
        <taxon>Symbiodiniaceae</taxon>
        <taxon>Symbiodinium</taxon>
    </lineage>
</organism>
<dbReference type="PROSITE" id="PS50103">
    <property type="entry name" value="ZF_C3H1"/>
    <property type="match status" value="2"/>
</dbReference>
<dbReference type="InterPro" id="IPR001841">
    <property type="entry name" value="Znf_RING"/>
</dbReference>
<feature type="domain" description="R3H" evidence="10">
    <location>
        <begin position="604"/>
        <end position="670"/>
    </location>
</feature>
<dbReference type="SMART" id="SM00393">
    <property type="entry name" value="R3H"/>
    <property type="match status" value="1"/>
</dbReference>
<dbReference type="Proteomes" id="UP000186817">
    <property type="component" value="Unassembled WGS sequence"/>
</dbReference>
<evidence type="ECO:0000256" key="2">
    <source>
        <dbReference type="ARBA" id="ARBA00022737"/>
    </source>
</evidence>
<dbReference type="GO" id="GO:0003677">
    <property type="term" value="F:DNA binding"/>
    <property type="evidence" value="ECO:0007669"/>
    <property type="project" value="UniProtKB-KW"/>
</dbReference>
<feature type="region of interest" description="Disordered" evidence="7">
    <location>
        <begin position="239"/>
        <end position="284"/>
    </location>
</feature>
<evidence type="ECO:0000256" key="6">
    <source>
        <dbReference type="PROSITE-ProRule" id="PRU00723"/>
    </source>
</evidence>
<reference evidence="11 12" key="1">
    <citation type="submission" date="2016-02" db="EMBL/GenBank/DDBJ databases">
        <title>Genome analysis of coral dinoflagellate symbionts highlights evolutionary adaptations to a symbiotic lifestyle.</title>
        <authorList>
            <person name="Aranda M."/>
            <person name="Li Y."/>
            <person name="Liew Y.J."/>
            <person name="Baumgarten S."/>
            <person name="Simakov O."/>
            <person name="Wilson M."/>
            <person name="Piel J."/>
            <person name="Ashoor H."/>
            <person name="Bougouffa S."/>
            <person name="Bajic V.B."/>
            <person name="Ryu T."/>
            <person name="Ravasi T."/>
            <person name="Bayer T."/>
            <person name="Micklem G."/>
            <person name="Kim H."/>
            <person name="Bhak J."/>
            <person name="Lajeunesse T.C."/>
            <person name="Voolstra C.R."/>
        </authorList>
    </citation>
    <scope>NUCLEOTIDE SEQUENCE [LARGE SCALE GENOMIC DNA]</scope>
    <source>
        <strain evidence="11 12">CCMP2467</strain>
    </source>
</reference>
<dbReference type="InterPro" id="IPR000571">
    <property type="entry name" value="Znf_CCCH"/>
</dbReference>
<evidence type="ECO:0000256" key="4">
    <source>
        <dbReference type="ARBA" id="ARBA00022833"/>
    </source>
</evidence>
<feature type="zinc finger region" description="C3H1-type" evidence="6">
    <location>
        <begin position="538"/>
        <end position="565"/>
    </location>
</feature>
<feature type="domain" description="C3H1-type" evidence="9">
    <location>
        <begin position="538"/>
        <end position="565"/>
    </location>
</feature>
<feature type="domain" description="C3H1-type" evidence="9">
    <location>
        <begin position="486"/>
        <end position="513"/>
    </location>
</feature>
<evidence type="ECO:0000259" key="9">
    <source>
        <dbReference type="PROSITE" id="PS50103"/>
    </source>
</evidence>
<feature type="compositionally biased region" description="Polar residues" evidence="7">
    <location>
        <begin position="269"/>
        <end position="278"/>
    </location>
</feature>
<proteinExistence type="predicted"/>
<feature type="zinc finger region" description="C3H1-type" evidence="6">
    <location>
        <begin position="486"/>
        <end position="513"/>
    </location>
</feature>
<dbReference type="EMBL" id="LSRX01000264">
    <property type="protein sequence ID" value="OLQ02428.1"/>
    <property type="molecule type" value="Genomic_DNA"/>
</dbReference>
<dbReference type="InterPro" id="IPR010998">
    <property type="entry name" value="Integrase_recombinase_N"/>
</dbReference>
<comment type="caution">
    <text evidence="11">The sequence shown here is derived from an EMBL/GenBank/DDBJ whole genome shotgun (WGS) entry which is preliminary data.</text>
</comment>
<dbReference type="PROSITE" id="PS51061">
    <property type="entry name" value="R3H"/>
    <property type="match status" value="1"/>
</dbReference>
<dbReference type="Pfam" id="PF00642">
    <property type="entry name" value="zf-CCCH"/>
    <property type="match status" value="2"/>
</dbReference>
<dbReference type="PROSITE" id="PS50089">
    <property type="entry name" value="ZF_RING_2"/>
    <property type="match status" value="1"/>
</dbReference>
<accession>A0A1Q9E4T9</accession>
<dbReference type="InterPro" id="IPR011010">
    <property type="entry name" value="DNA_brk_join_enz"/>
</dbReference>
<sequence length="2342" mass="257070">MPPAPQAQVEAACLRPDGSVFSVRIPLRSLAVKGTSGIAECGERLAQQLSFGHFGVPGEVMPPGVRLSDVPGVSVMVLQLRNPARGFLLAVRPSKSLPPFPENIVANRMLNNKQLHVFGCAMFVRHDYVAQTSTNSYLPIGIAEAKALIAALPGSEALVAEAQRLAAARKAERELTEQFSARPLAASALAAADSGQNFSMRSFGMPAAKSAASPQVTQSMEEHGRTGGATACSAAGGYVTHASEGHPQSNTRGSRILPGSGTAAKSVATPPTAQSRSQLCRPREESACSGSSGCASRVSAGHQQAAPVVALPSRSSTTLPDPCPICANTYQVTHHIRQKASCCKQRVCSECSTEILKRAGIGGRSPCPFCRHTPLQVQDSTSDSEDENEVEAARQARLAEDHQLAQVLQGIEDEGMASFASRLGRQRSQAQSQASGKTWVSVAQEGRVKALEAEVMQLRSLLGARQIPGAKSAGPSTELQRPRGASFKTVLCRYHQMGRCSKGSACSYAHGAGELQSTNPTAAASASSTSTVQRQPANYKTVLCEFFERGSCRYGAQCTFAHGSGDLRASGPNRASSASSAVKNWLAARSLCCQAGLGTGVSRSMEGQTEIAAWRRRLQDAKSRKQPFHFPSSLSAADRKVIHVLCDELGIRHESRGEGASRCIYIFFDSDAPDSISDFDGEIDTLEYMGHSEPEEYDDFYDHYDLDGDFFDEEPWAHLGPGLLVFVFTSGAQREIGPKLSASLDVTGPQLRVSSRTGIEMGEGNNPKSKMQTAAEKTPKVFKTLAELSVNTMARTALSLLILVIAARLTPGSKERGALPKGTVWFEDAKFDGEPSTCGERIVFLQTPQGGLLTEQEARVKAALENDICADCWPWEKYREDGNTERSAKPGRGIAIENHMLTAEPPPPKLRGSRASQREEMLSGLSHIISWGATWDYKLQGGPSLDVWNAAGIEFYPMIWGDGSLAQFRTIAAAEANGMPEGSRALLGFNEPNFPEQPGSKLTEQGTFCKLVIDPSVRAEDVPWQAPEDPIDWLYQFFYHCEGCKVDAIGLHVFSCYANGLKLLGHALDVHVCLELGDQFCDRKNCPDAICPWPFWREPIGRAQKKTAWEIKLFRIDHSCDMAFPPVQGSSAAASRREIPTFGLPRRNAPPENPGNWGHYVPGQAEAPANPAAPAAAGDWGSTWEDRRGRRDRGPAAHNPFRVQRPEFVRQMVVEEEDETRNSLLVIDNRDDRVVSPFQNWLAQEIMSNAASSINVLTERDQVLTPNSGYHCSLFANYTLDGIKAILLFSMTSTTGGPCAQWDSHASRALSHPAFQPFTWPVMFDTSATYVDVKVFNGNEVLFHWVFRGYRSDADLSVQQQFCDEVLIRTALKGWFRPSIVISVFVGWKVSVMSFEVGGQIYSIGPQGSVMASDYAMSTCELRVTERSSQEGYGNDADRVEFRFRDANNRLDLKCGRTSVPGTWLTVSHISGPALINTIQTCRSQRARVEGPDHVQQFAQLSAVIAPWYNDAIANEDEIVGTTTDYFPVERGNFHLRARSKLKVSPLTFVQQEALAHRSHNSENQVTARRGPPALMEEAAKQAVRQLGTSTAAALANMPSSAQQTYDQRVSVINPATEGEEVPADQAGDYLDEMRDRMRADMRFSRTSAAITPQVFSDVLHDREAAEYTRFSTVRVEETGPELPLESSTPSTAPQSFAPAFPPADRFLICSSFRMFCAALAKEQARRSVAISRSVRKILSLPLFGDDFCQWLVDLRMAQFEKLCAVSDGTIDECVQAFVNLVPALEAQYSPTQQKTEEELARWVPTIEILFALVRNTAKTGTADLAVDLGFGLAEVSVAVGRSPLKSRKDSNEPPLPLPLAKRPKAIEPRADEAQASLKAREVGEARKWGMRLRAIVERCGEHATIAGGPKPGSPLSQDEMNALRSIVYESGGFRTIQQCVRHWERLETWARSQNINAIPLTTEVLVKYVLDLADRGCGPTVIPSVRGAIKWICKRIGMQAPDLADARIMALQKRVYGERGKETREAVPIPLALVATLERFVCARFRSSQFVLAFFAWWILIMIYSSLRFDDAMHVVPEALAMRDEALYGVVWQTKVERQKKGTRFAVAKVSVSGEEWMEDGWNAASFEMDDRDYFMKELESADRFGERPATYQRSVLWLRYVLTTAASDDLKRGLISPPDLKGHLQLIQEITWHSCRVTLLSAAVQAQVPDKEIGLQANWKNPSQLVLKYARSRKEISIEMVKRLTKRIASDWKSPPEFEAEDSNLVDFGDCTLTYVTKARSSSVPAKDLSLKYHAMYIDGTGAERTLCGRYKITECEDLGEIPPSSQMCSLCSGKIFADP</sequence>
<dbReference type="Gene3D" id="1.10.150.130">
    <property type="match status" value="1"/>
</dbReference>
<keyword evidence="3 6" id="KW-0863">Zinc-finger</keyword>
<protein>
    <submittedName>
        <fullName evidence="11">Tristetraprolin</fullName>
    </submittedName>
</protein>
<dbReference type="PANTHER" id="PTHR34154">
    <property type="entry name" value="ALKALI-SENSITIVE LINKAGE PROTEIN 1"/>
    <property type="match status" value="1"/>
</dbReference>
<evidence type="ECO:0000256" key="1">
    <source>
        <dbReference type="ARBA" id="ARBA00022723"/>
    </source>
</evidence>
<dbReference type="OrthoDB" id="437580at2759"/>
<keyword evidence="5" id="KW-0238">DNA-binding</keyword>
<evidence type="ECO:0000313" key="11">
    <source>
        <dbReference type="EMBL" id="OLQ02428.1"/>
    </source>
</evidence>
<feature type="region of interest" description="Disordered" evidence="7">
    <location>
        <begin position="1142"/>
        <end position="1199"/>
    </location>
</feature>
<dbReference type="SUPFAM" id="SSF90229">
    <property type="entry name" value="CCCH zinc finger"/>
    <property type="match status" value="2"/>
</dbReference>
<feature type="compositionally biased region" description="Basic and acidic residues" evidence="7">
    <location>
        <begin position="1184"/>
        <end position="1195"/>
    </location>
</feature>
<feature type="region of interest" description="Disordered" evidence="7">
    <location>
        <begin position="1845"/>
        <end position="1874"/>
    </location>
</feature>
<feature type="domain" description="RING-type" evidence="8">
    <location>
        <begin position="323"/>
        <end position="371"/>
    </location>
</feature>
<evidence type="ECO:0000259" key="10">
    <source>
        <dbReference type="PROSITE" id="PS51061"/>
    </source>
</evidence>
<dbReference type="InterPro" id="IPR036855">
    <property type="entry name" value="Znf_CCCH_sf"/>
</dbReference>
<feature type="compositionally biased region" description="Basic and acidic residues" evidence="7">
    <location>
        <begin position="1865"/>
        <end position="1874"/>
    </location>
</feature>
<dbReference type="InterPro" id="IPR024655">
    <property type="entry name" value="Asl1_glyco_hydro_catalytic"/>
</dbReference>
<dbReference type="Pfam" id="PF01424">
    <property type="entry name" value="R3H"/>
    <property type="match status" value="1"/>
</dbReference>
<dbReference type="FunFam" id="4.10.1000.10:FF:000001">
    <property type="entry name" value="zinc finger CCCH domain-containing protein 15-like"/>
    <property type="match status" value="1"/>
</dbReference>
<keyword evidence="1 6" id="KW-0479">Metal-binding</keyword>
<gene>
    <name evidence="11" type="primary">ZFP36</name>
    <name evidence="11" type="ORF">AK812_SmicGene14733</name>
</gene>
<dbReference type="SUPFAM" id="SSF47823">
    <property type="entry name" value="lambda integrase-like, N-terminal domain"/>
    <property type="match status" value="1"/>
</dbReference>
<dbReference type="SUPFAM" id="SSF82708">
    <property type="entry name" value="R3H domain"/>
    <property type="match status" value="1"/>
</dbReference>